<dbReference type="CDD" id="cd17896">
    <property type="entry name" value="AGPR_2_N"/>
    <property type="match status" value="1"/>
</dbReference>
<keyword evidence="5 6" id="KW-0560">Oxidoreductase</keyword>
<dbReference type="Pfam" id="PF22698">
    <property type="entry name" value="Semialdhyde_dhC_1"/>
    <property type="match status" value="1"/>
</dbReference>
<reference evidence="8 9" key="2">
    <citation type="submission" date="2018-06" db="EMBL/GenBank/DDBJ databases">
        <title>Metagenomic assembly of (sub)arctic Cyanobacteria and their associated microbiome from non-axenic cultures.</title>
        <authorList>
            <person name="Baurain D."/>
        </authorList>
    </citation>
    <scope>NUCLEOTIDE SEQUENCE [LARGE SCALE GENOMIC DNA]</scope>
    <source>
        <strain evidence="8">ULC027bin1</strain>
    </source>
</reference>
<proteinExistence type="inferred from homology"/>
<dbReference type="GO" id="GO:0003942">
    <property type="term" value="F:N-acetyl-gamma-glutamyl-phosphate reductase activity"/>
    <property type="evidence" value="ECO:0007669"/>
    <property type="project" value="UniProtKB-UniRule"/>
</dbReference>
<evidence type="ECO:0000313" key="8">
    <source>
        <dbReference type="EMBL" id="PZO47714.1"/>
    </source>
</evidence>
<dbReference type="PANTHER" id="PTHR32338">
    <property type="entry name" value="N-ACETYL-GAMMA-GLUTAMYL-PHOSPHATE REDUCTASE, CHLOROPLASTIC-RELATED-RELATED"/>
    <property type="match status" value="1"/>
</dbReference>
<dbReference type="SUPFAM" id="SSF51735">
    <property type="entry name" value="NAD(P)-binding Rossmann-fold domains"/>
    <property type="match status" value="1"/>
</dbReference>
<dbReference type="InterPro" id="IPR050085">
    <property type="entry name" value="AGPR"/>
</dbReference>
<feature type="domain" description="Semialdehyde dehydrogenase NAD-binding" evidence="7">
    <location>
        <begin position="5"/>
        <end position="106"/>
    </location>
</feature>
<accession>A0A2W4WRA8</accession>
<dbReference type="Gene3D" id="3.40.50.720">
    <property type="entry name" value="NAD(P)-binding Rossmann-like Domain"/>
    <property type="match status" value="1"/>
</dbReference>
<dbReference type="InterPro" id="IPR036291">
    <property type="entry name" value="NAD(P)-bd_dom_sf"/>
</dbReference>
<dbReference type="Proteomes" id="UP000249794">
    <property type="component" value="Unassembled WGS sequence"/>
</dbReference>
<dbReference type="SMART" id="SM00859">
    <property type="entry name" value="Semialdhyde_dh"/>
    <property type="match status" value="1"/>
</dbReference>
<evidence type="ECO:0000313" key="9">
    <source>
        <dbReference type="Proteomes" id="UP000249794"/>
    </source>
</evidence>
<evidence type="ECO:0000256" key="2">
    <source>
        <dbReference type="ARBA" id="ARBA00022571"/>
    </source>
</evidence>
<gene>
    <name evidence="6 8" type="primary">argC</name>
    <name evidence="8" type="ORF">DCF15_18710</name>
</gene>
<dbReference type="EC" id="1.2.1.38" evidence="6"/>
<evidence type="ECO:0000256" key="3">
    <source>
        <dbReference type="ARBA" id="ARBA00022605"/>
    </source>
</evidence>
<evidence type="ECO:0000256" key="4">
    <source>
        <dbReference type="ARBA" id="ARBA00022857"/>
    </source>
</evidence>
<dbReference type="InterPro" id="IPR010136">
    <property type="entry name" value="AGPR_type-2"/>
</dbReference>
<reference evidence="9" key="1">
    <citation type="submission" date="2018-04" db="EMBL/GenBank/DDBJ databases">
        <authorList>
            <person name="Cornet L."/>
        </authorList>
    </citation>
    <scope>NUCLEOTIDE SEQUENCE [LARGE SCALE GENOMIC DNA]</scope>
</reference>
<comment type="catalytic activity">
    <reaction evidence="6">
        <text>N-acetyl-L-glutamate 5-semialdehyde + phosphate + NADP(+) = N-acetyl-L-glutamyl 5-phosphate + NADPH + H(+)</text>
        <dbReference type="Rhea" id="RHEA:21588"/>
        <dbReference type="ChEBI" id="CHEBI:15378"/>
        <dbReference type="ChEBI" id="CHEBI:29123"/>
        <dbReference type="ChEBI" id="CHEBI:43474"/>
        <dbReference type="ChEBI" id="CHEBI:57783"/>
        <dbReference type="ChEBI" id="CHEBI:57936"/>
        <dbReference type="ChEBI" id="CHEBI:58349"/>
        <dbReference type="EC" id="1.2.1.38"/>
    </reaction>
</comment>
<keyword evidence="1 6" id="KW-0963">Cytoplasm</keyword>
<dbReference type="Gene3D" id="3.30.360.10">
    <property type="entry name" value="Dihydrodipicolinate Reductase, domain 2"/>
    <property type="match status" value="1"/>
</dbReference>
<comment type="pathway">
    <text evidence="6">Amino-acid biosynthesis; L-arginine biosynthesis; N(2)-acetyl-L-ornithine from L-glutamate: step 3/4.</text>
</comment>
<protein>
    <recommendedName>
        <fullName evidence="6">N-acetyl-gamma-glutamyl-phosphate reductase</fullName>
        <shortName evidence="6">AGPR</shortName>
        <ecNumber evidence="6">1.2.1.38</ecNumber>
    </recommendedName>
    <alternativeName>
        <fullName evidence="6">N-acetyl-glutamate semialdehyde dehydrogenase</fullName>
        <shortName evidence="6">NAGSA dehydrogenase</shortName>
    </alternativeName>
</protein>
<organism evidence="8 9">
    <name type="scientific">Phormidesmis priestleyi</name>
    <dbReference type="NCBI Taxonomy" id="268141"/>
    <lineage>
        <taxon>Bacteria</taxon>
        <taxon>Bacillati</taxon>
        <taxon>Cyanobacteriota</taxon>
        <taxon>Cyanophyceae</taxon>
        <taxon>Leptolyngbyales</taxon>
        <taxon>Leptolyngbyaceae</taxon>
        <taxon>Phormidesmis</taxon>
    </lineage>
</organism>
<dbReference type="SUPFAM" id="SSF55347">
    <property type="entry name" value="Glyceraldehyde-3-phosphate dehydrogenase-like, C-terminal domain"/>
    <property type="match status" value="1"/>
</dbReference>
<keyword evidence="3 6" id="KW-0028">Amino-acid biosynthesis</keyword>
<dbReference type="InterPro" id="IPR058924">
    <property type="entry name" value="AGPR_dimerisation_dom"/>
</dbReference>
<dbReference type="GO" id="GO:0051287">
    <property type="term" value="F:NAD binding"/>
    <property type="evidence" value="ECO:0007669"/>
    <property type="project" value="InterPro"/>
</dbReference>
<dbReference type="AlphaFoldDB" id="A0A2W4WRA8"/>
<dbReference type="InterPro" id="IPR000534">
    <property type="entry name" value="Semialdehyde_DH_NAD-bd"/>
</dbReference>
<evidence type="ECO:0000259" key="7">
    <source>
        <dbReference type="SMART" id="SM00859"/>
    </source>
</evidence>
<dbReference type="HAMAP" id="MF_01110">
    <property type="entry name" value="ArgC_type2"/>
    <property type="match status" value="1"/>
</dbReference>
<comment type="subcellular location">
    <subcellularLocation>
        <location evidence="6">Cytoplasm</location>
    </subcellularLocation>
</comment>
<comment type="caution">
    <text evidence="8">The sequence shown here is derived from an EMBL/GenBank/DDBJ whole genome shotgun (WGS) entry which is preliminary data.</text>
</comment>
<dbReference type="UniPathway" id="UPA00068">
    <property type="reaction ID" value="UER00108"/>
</dbReference>
<dbReference type="EMBL" id="QBMP01000263">
    <property type="protein sequence ID" value="PZO47714.1"/>
    <property type="molecule type" value="Genomic_DNA"/>
</dbReference>
<comment type="similarity">
    <text evidence="6">Belongs to the NAGSA dehydrogenase family. Type 2 subfamily.</text>
</comment>
<evidence type="ECO:0000256" key="1">
    <source>
        <dbReference type="ARBA" id="ARBA00022490"/>
    </source>
</evidence>
<evidence type="ECO:0000256" key="6">
    <source>
        <dbReference type="HAMAP-Rule" id="MF_01110"/>
    </source>
</evidence>
<keyword evidence="4 6" id="KW-0521">NADP</keyword>
<dbReference type="NCBIfam" id="TIGR01851">
    <property type="entry name" value="argC_other"/>
    <property type="match status" value="1"/>
</dbReference>
<dbReference type="PANTHER" id="PTHR32338:SF10">
    <property type="entry name" value="N-ACETYL-GAMMA-GLUTAMYL-PHOSPHATE REDUCTASE, CHLOROPLASTIC-RELATED"/>
    <property type="match status" value="1"/>
</dbReference>
<feature type="active site" evidence="6">
    <location>
        <position position="117"/>
    </location>
</feature>
<sequence length="328" mass="35486">MGVPTVFIDGEAGTTGLQIYQRLAQRDDLEVIRIAADKRKDQTERAKLLNAADISILCLPDEAAREAVSWVNNPQVRILDASTAYRTDEDWAYGFPELMSEQRTSIAASKRVSNPGCYPTGFLAVVAPLVKAGLIPADFPITVNAISGYSGGGKKLIAEYESLHAESPDESAAPYSPYGLKFGHKHVKEMQKYAGLSHAPLFVPAVGDFAQGMVVQVPLPLWSMAKTMTNLPTGQQIHDSLSERYADESFVQVMPYGDDTQLRDGSFLEAKSANQTNLVQLFVFANDATQEALLVARLDNLGKGASGAAVQNLNIMLGLPEHKGLTTT</sequence>
<dbReference type="CDD" id="cd23935">
    <property type="entry name" value="AGPR_2_C"/>
    <property type="match status" value="1"/>
</dbReference>
<evidence type="ECO:0000256" key="5">
    <source>
        <dbReference type="ARBA" id="ARBA00023002"/>
    </source>
</evidence>
<dbReference type="GO" id="GO:0005737">
    <property type="term" value="C:cytoplasm"/>
    <property type="evidence" value="ECO:0007669"/>
    <property type="project" value="UniProtKB-SubCell"/>
</dbReference>
<name>A0A2W4WRA8_9CYAN</name>
<keyword evidence="2 6" id="KW-0055">Arginine biosynthesis</keyword>
<comment type="function">
    <text evidence="6">Catalyzes the NADPH-dependent reduction of N-acetyl-5-glutamyl phosphate to yield N-acetyl-L-glutamate 5-semialdehyde.</text>
</comment>
<dbReference type="Pfam" id="PF01118">
    <property type="entry name" value="Semialdhyde_dh"/>
    <property type="match status" value="1"/>
</dbReference>
<dbReference type="GO" id="GO:0006526">
    <property type="term" value="P:L-arginine biosynthetic process"/>
    <property type="evidence" value="ECO:0007669"/>
    <property type="project" value="UniProtKB-UniRule"/>
</dbReference>